<dbReference type="AlphaFoldDB" id="A0AAD7LGK4"/>
<reference evidence="2" key="1">
    <citation type="journal article" date="2023" name="Science">
        <title>Elucidation of the pathway for biosynthesis of saponin adjuvants from the soapbark tree.</title>
        <authorList>
            <person name="Reed J."/>
            <person name="Orme A."/>
            <person name="El-Demerdash A."/>
            <person name="Owen C."/>
            <person name="Martin L.B.B."/>
            <person name="Misra R.C."/>
            <person name="Kikuchi S."/>
            <person name="Rejzek M."/>
            <person name="Martin A.C."/>
            <person name="Harkess A."/>
            <person name="Leebens-Mack J."/>
            <person name="Louveau T."/>
            <person name="Stephenson M.J."/>
            <person name="Osbourn A."/>
        </authorList>
    </citation>
    <scope>NUCLEOTIDE SEQUENCE</scope>
    <source>
        <strain evidence="2">S10</strain>
    </source>
</reference>
<proteinExistence type="predicted"/>
<feature type="compositionally biased region" description="Polar residues" evidence="1">
    <location>
        <begin position="54"/>
        <end position="66"/>
    </location>
</feature>
<sequence length="78" mass="8547">MPVESLNSKKPSSLHCTKIQVLELTCWDLDFKRNHKDLKGRLSPFGCDPVNVASSHSGTTSYNEDSLTVKPAVESSSP</sequence>
<evidence type="ECO:0000313" key="3">
    <source>
        <dbReference type="Proteomes" id="UP001163823"/>
    </source>
</evidence>
<keyword evidence="3" id="KW-1185">Reference proteome</keyword>
<dbReference type="Proteomes" id="UP001163823">
    <property type="component" value="Chromosome 9"/>
</dbReference>
<dbReference type="KEGG" id="qsa:O6P43_023745"/>
<comment type="caution">
    <text evidence="2">The sequence shown here is derived from an EMBL/GenBank/DDBJ whole genome shotgun (WGS) entry which is preliminary data.</text>
</comment>
<gene>
    <name evidence="2" type="ORF">O6P43_023745</name>
</gene>
<feature type="region of interest" description="Disordered" evidence="1">
    <location>
        <begin position="54"/>
        <end position="78"/>
    </location>
</feature>
<organism evidence="2 3">
    <name type="scientific">Quillaja saponaria</name>
    <name type="common">Soap bark tree</name>
    <dbReference type="NCBI Taxonomy" id="32244"/>
    <lineage>
        <taxon>Eukaryota</taxon>
        <taxon>Viridiplantae</taxon>
        <taxon>Streptophyta</taxon>
        <taxon>Embryophyta</taxon>
        <taxon>Tracheophyta</taxon>
        <taxon>Spermatophyta</taxon>
        <taxon>Magnoliopsida</taxon>
        <taxon>eudicotyledons</taxon>
        <taxon>Gunneridae</taxon>
        <taxon>Pentapetalae</taxon>
        <taxon>rosids</taxon>
        <taxon>fabids</taxon>
        <taxon>Fabales</taxon>
        <taxon>Quillajaceae</taxon>
        <taxon>Quillaja</taxon>
    </lineage>
</organism>
<evidence type="ECO:0000313" key="2">
    <source>
        <dbReference type="EMBL" id="KAJ7957437.1"/>
    </source>
</evidence>
<name>A0AAD7LGK4_QUISA</name>
<evidence type="ECO:0000256" key="1">
    <source>
        <dbReference type="SAM" id="MobiDB-lite"/>
    </source>
</evidence>
<dbReference type="EMBL" id="JARAOO010000009">
    <property type="protein sequence ID" value="KAJ7957437.1"/>
    <property type="molecule type" value="Genomic_DNA"/>
</dbReference>
<accession>A0AAD7LGK4</accession>
<protein>
    <submittedName>
        <fullName evidence="2">Uncharacterized protein</fullName>
    </submittedName>
</protein>